<feature type="domain" description="Vta1 C-terminal" evidence="11">
    <location>
        <begin position="338"/>
        <end position="373"/>
    </location>
</feature>
<keyword evidence="8" id="KW-0472">Membrane</keyword>
<keyword evidence="7" id="KW-0653">Protein transport</keyword>
<keyword evidence="5" id="KW-0963">Cytoplasm</keyword>
<evidence type="ECO:0000256" key="5">
    <source>
        <dbReference type="ARBA" id="ARBA00022490"/>
    </source>
</evidence>
<feature type="domain" description="Vta1/callose synthase N-terminal" evidence="10">
    <location>
        <begin position="52"/>
        <end position="195"/>
    </location>
</feature>
<dbReference type="EMBL" id="HE573023">
    <property type="protein sequence ID" value="CCC49367.1"/>
    <property type="molecule type" value="Genomic_DNA"/>
</dbReference>
<dbReference type="GO" id="GO:0010008">
    <property type="term" value="C:endosome membrane"/>
    <property type="evidence" value="ECO:0007669"/>
    <property type="project" value="UniProtKB-SubCell"/>
</dbReference>
<evidence type="ECO:0000256" key="8">
    <source>
        <dbReference type="ARBA" id="ARBA00023136"/>
    </source>
</evidence>
<gene>
    <name evidence="12" type="ORF">TVY486_0706790</name>
</gene>
<evidence type="ECO:0000256" key="9">
    <source>
        <dbReference type="SAM" id="MobiDB-lite"/>
    </source>
</evidence>
<dbReference type="PANTHER" id="PTHR46009:SF1">
    <property type="entry name" value="VACUOLAR PROTEIN SORTING-ASSOCIATED PROTEIN VTA1 HOMOLOG"/>
    <property type="match status" value="1"/>
</dbReference>
<dbReference type="InterPro" id="IPR039431">
    <property type="entry name" value="Vta1/CALS_N"/>
</dbReference>
<accession>G0TZG4</accession>
<evidence type="ECO:0008006" key="13">
    <source>
        <dbReference type="Google" id="ProtNLM"/>
    </source>
</evidence>
<evidence type="ECO:0000256" key="2">
    <source>
        <dbReference type="ARBA" id="ARBA00004496"/>
    </source>
</evidence>
<evidence type="ECO:0000256" key="7">
    <source>
        <dbReference type="ARBA" id="ARBA00022927"/>
    </source>
</evidence>
<keyword evidence="6" id="KW-0967">Endosome</keyword>
<dbReference type="InterPro" id="IPR023175">
    <property type="entry name" value="Vta1/CALS_N_sf"/>
</dbReference>
<protein>
    <recommendedName>
        <fullName evidence="13">Vta1/callose synthase N-terminal domain-containing protein</fullName>
    </recommendedName>
</protein>
<evidence type="ECO:0000256" key="4">
    <source>
        <dbReference type="ARBA" id="ARBA00022448"/>
    </source>
</evidence>
<dbReference type="PANTHER" id="PTHR46009">
    <property type="entry name" value="VACUOLAR PROTEIN SORTING-ASSOCIATED PROTEIN VTA1 HOMOLOG"/>
    <property type="match status" value="1"/>
</dbReference>
<reference evidence="12" key="1">
    <citation type="journal article" date="2012" name="Proc. Natl. Acad. Sci. U.S.A.">
        <title>Antigenic diversity is generated by distinct evolutionary mechanisms in African trypanosome species.</title>
        <authorList>
            <person name="Jackson A.P."/>
            <person name="Berry A."/>
            <person name="Aslett M."/>
            <person name="Allison H.C."/>
            <person name="Burton P."/>
            <person name="Vavrova-Anderson J."/>
            <person name="Brown R."/>
            <person name="Browne H."/>
            <person name="Corton N."/>
            <person name="Hauser H."/>
            <person name="Gamble J."/>
            <person name="Gilderthorp R."/>
            <person name="Marcello L."/>
            <person name="McQuillan J."/>
            <person name="Otto T.D."/>
            <person name="Quail M.A."/>
            <person name="Sanders M.J."/>
            <person name="van Tonder A."/>
            <person name="Ginger M.L."/>
            <person name="Field M.C."/>
            <person name="Barry J.D."/>
            <person name="Hertz-Fowler C."/>
            <person name="Berriman M."/>
        </authorList>
    </citation>
    <scope>NUCLEOTIDE SEQUENCE</scope>
    <source>
        <strain evidence="12">Y486</strain>
    </source>
</reference>
<evidence type="ECO:0000313" key="12">
    <source>
        <dbReference type="EMBL" id="CCC49367.1"/>
    </source>
</evidence>
<organism evidence="12">
    <name type="scientific">Trypanosoma vivax (strain Y486)</name>
    <dbReference type="NCBI Taxonomy" id="1055687"/>
    <lineage>
        <taxon>Eukaryota</taxon>
        <taxon>Discoba</taxon>
        <taxon>Euglenozoa</taxon>
        <taxon>Kinetoplastea</taxon>
        <taxon>Metakinetoplastina</taxon>
        <taxon>Trypanosomatida</taxon>
        <taxon>Trypanosomatidae</taxon>
        <taxon>Trypanosoma</taxon>
        <taxon>Duttonella</taxon>
    </lineage>
</organism>
<feature type="region of interest" description="Disordered" evidence="9">
    <location>
        <begin position="253"/>
        <end position="308"/>
    </location>
</feature>
<dbReference type="GO" id="GO:0032511">
    <property type="term" value="P:late endosome to vacuole transport via multivesicular body sorting pathway"/>
    <property type="evidence" value="ECO:0007669"/>
    <property type="project" value="InterPro"/>
</dbReference>
<evidence type="ECO:0000256" key="3">
    <source>
        <dbReference type="ARBA" id="ARBA00007895"/>
    </source>
</evidence>
<evidence type="ECO:0000259" key="11">
    <source>
        <dbReference type="Pfam" id="PF18097"/>
    </source>
</evidence>
<dbReference type="Pfam" id="PF18097">
    <property type="entry name" value="Vta1_C"/>
    <property type="match status" value="1"/>
</dbReference>
<feature type="region of interest" description="Disordered" evidence="9">
    <location>
        <begin position="209"/>
        <end position="239"/>
    </location>
</feature>
<evidence type="ECO:0000256" key="1">
    <source>
        <dbReference type="ARBA" id="ARBA00004481"/>
    </source>
</evidence>
<dbReference type="InterPro" id="IPR041212">
    <property type="entry name" value="Vta1_C"/>
</dbReference>
<comment type="subcellular location">
    <subcellularLocation>
        <location evidence="2">Cytoplasm</location>
    </subcellularLocation>
    <subcellularLocation>
        <location evidence="1">Endosome membrane</location>
        <topology evidence="1">Peripheral membrane protein</topology>
    </subcellularLocation>
</comment>
<comment type="similarity">
    <text evidence="3">Belongs to the VTA1 family.</text>
</comment>
<dbReference type="Pfam" id="PF04652">
    <property type="entry name" value="Vta1"/>
    <property type="match status" value="1"/>
</dbReference>
<dbReference type="GO" id="GO:0015031">
    <property type="term" value="P:protein transport"/>
    <property type="evidence" value="ECO:0007669"/>
    <property type="project" value="UniProtKB-KW"/>
</dbReference>
<dbReference type="Gene3D" id="1.20.5.420">
    <property type="entry name" value="Immunoglobulin FC, subunit C"/>
    <property type="match status" value="1"/>
</dbReference>
<dbReference type="Gene3D" id="1.25.40.270">
    <property type="entry name" value="Vacuolar protein sorting-associated protein vta1"/>
    <property type="match status" value="1"/>
</dbReference>
<name>G0TZG4_TRYVY</name>
<evidence type="ECO:0000256" key="6">
    <source>
        <dbReference type="ARBA" id="ARBA00022753"/>
    </source>
</evidence>
<keyword evidence="4" id="KW-0813">Transport</keyword>
<evidence type="ECO:0000259" key="10">
    <source>
        <dbReference type="Pfam" id="PF04652"/>
    </source>
</evidence>
<sequence length="377" mass="40301">MNAYAHGYATTTSSTLFSLAIVLLSLPNSHTHTHRSYMSLLEEIPAAWAPTVRPFLQRAEEFQQRVPVVAYFLRTHAAYLALGLRSKGNSEGADFIRKLFGVLELEKQNLQEELNGVDGRTVLTQYALMLFSKADDEERSEGVTATANLAHLFFTASLLFEATAQFTEDGALDPIAAEKRNYARYVAVRIKKALDSGVPYVSINAGKRAASDCDEAPRSDGGLDSDGRTAGTPSLRESSQTQLLFSGVHTHLHQAPVDAPPPADDPPALASWTGGGGGDGDSSVISCPPPQQSFAHEYAAPPPPPPCTSPPPISGATAVSTNITTGYGCPSTKGPPMDAIIAAQKYAKEAVCALQFYDHSSARTLLARALERLNEKS</sequence>
<dbReference type="InterPro" id="IPR044538">
    <property type="entry name" value="Vta1-like"/>
</dbReference>
<dbReference type="VEuPathDB" id="TriTrypDB:TvY486_0706790"/>
<proteinExistence type="inferred from homology"/>
<dbReference type="AlphaFoldDB" id="G0TZG4"/>
<dbReference type="GO" id="GO:0005771">
    <property type="term" value="C:multivesicular body"/>
    <property type="evidence" value="ECO:0007669"/>
    <property type="project" value="TreeGrafter"/>
</dbReference>
<feature type="compositionally biased region" description="Basic and acidic residues" evidence="9">
    <location>
        <begin position="209"/>
        <end position="218"/>
    </location>
</feature>